<keyword evidence="3" id="KW-0479">Metal-binding</keyword>
<dbReference type="PROSITE" id="PS51462">
    <property type="entry name" value="NUDIX"/>
    <property type="match status" value="1"/>
</dbReference>
<comment type="cofactor">
    <cofactor evidence="1">
        <name>Mg(2+)</name>
        <dbReference type="ChEBI" id="CHEBI:18420"/>
    </cofactor>
</comment>
<dbReference type="EMBL" id="CP034412">
    <property type="protein sequence ID" value="QCY46703.1"/>
    <property type="molecule type" value="Genomic_DNA"/>
</dbReference>
<accession>A0A5B7WUH6</accession>
<dbReference type="Gene3D" id="3.90.79.10">
    <property type="entry name" value="Nucleoside Triphosphate Pyrophosphohydrolase"/>
    <property type="match status" value="1"/>
</dbReference>
<keyword evidence="9" id="KW-1185">Reference proteome</keyword>
<dbReference type="InterPro" id="IPR000086">
    <property type="entry name" value="NUDIX_hydrolase_dom"/>
</dbReference>
<dbReference type="GO" id="GO:0046872">
    <property type="term" value="F:metal ion binding"/>
    <property type="evidence" value="ECO:0007669"/>
    <property type="project" value="UniProtKB-KW"/>
</dbReference>
<dbReference type="PANTHER" id="PTHR43758">
    <property type="entry name" value="7,8-DIHYDRO-8-OXOGUANINE TRIPHOSPHATASE"/>
    <property type="match status" value="1"/>
</dbReference>
<feature type="domain" description="Nudix hydrolase" evidence="7">
    <location>
        <begin position="13"/>
        <end position="149"/>
    </location>
</feature>
<gene>
    <name evidence="8" type="ORF">GcLGCM259_0951</name>
</gene>
<keyword evidence="5" id="KW-0460">Magnesium</keyword>
<organism evidence="8 9">
    <name type="scientific">Glutamicibacter creatinolyticus</name>
    <dbReference type="NCBI Taxonomy" id="162496"/>
    <lineage>
        <taxon>Bacteria</taxon>
        <taxon>Bacillati</taxon>
        <taxon>Actinomycetota</taxon>
        <taxon>Actinomycetes</taxon>
        <taxon>Micrococcales</taxon>
        <taxon>Micrococcaceae</taxon>
        <taxon>Glutamicibacter</taxon>
    </lineage>
</organism>
<evidence type="ECO:0000313" key="9">
    <source>
        <dbReference type="Proteomes" id="UP000307000"/>
    </source>
</evidence>
<protein>
    <recommendedName>
        <fullName evidence="7">Nudix hydrolase domain-containing protein</fullName>
    </recommendedName>
</protein>
<dbReference type="PROSITE" id="PS00893">
    <property type="entry name" value="NUDIX_BOX"/>
    <property type="match status" value="1"/>
</dbReference>
<proteinExistence type="inferred from homology"/>
<evidence type="ECO:0000256" key="1">
    <source>
        <dbReference type="ARBA" id="ARBA00001946"/>
    </source>
</evidence>
<name>A0A5B7WUH6_9MICC</name>
<evidence type="ECO:0000256" key="2">
    <source>
        <dbReference type="ARBA" id="ARBA00005582"/>
    </source>
</evidence>
<dbReference type="GO" id="GO:0008413">
    <property type="term" value="F:8-oxo-7,8-dihydroguanosine triphosphate pyrophosphatase activity"/>
    <property type="evidence" value="ECO:0007669"/>
    <property type="project" value="TreeGrafter"/>
</dbReference>
<dbReference type="PANTHER" id="PTHR43758:SF2">
    <property type="entry name" value="OXIDIZED PURINE NUCLEOSIDE TRIPHOSPHATE HYDROLASE"/>
    <property type="match status" value="1"/>
</dbReference>
<dbReference type="PRINTS" id="PR00502">
    <property type="entry name" value="NUDIXFAMILY"/>
</dbReference>
<dbReference type="InterPro" id="IPR020476">
    <property type="entry name" value="Nudix_hydrolase"/>
</dbReference>
<sequence length="177" mass="18944">MTSSADASVNRTQPQPVVLVLLLREGPTGREVLLGRKLTGFGAGNVVAPGGKIEPGESPVQAAVRELAEETGMRVAAGDLAHRANIAFRFPASPRSDMDCRVFVATVFGGQPAASGELDARWYPAQALPVRDMWQDAERWLPLLLDGQRFTATVQMAPDNLGVANLRVQQWNGDAPA</sequence>
<dbReference type="GO" id="GO:0005737">
    <property type="term" value="C:cytoplasm"/>
    <property type="evidence" value="ECO:0007669"/>
    <property type="project" value="TreeGrafter"/>
</dbReference>
<evidence type="ECO:0000256" key="4">
    <source>
        <dbReference type="ARBA" id="ARBA00022801"/>
    </source>
</evidence>
<dbReference type="SUPFAM" id="SSF55811">
    <property type="entry name" value="Nudix"/>
    <property type="match status" value="1"/>
</dbReference>
<dbReference type="CDD" id="cd03427">
    <property type="entry name" value="NUDIX_MTH1_Nudt1"/>
    <property type="match status" value="1"/>
</dbReference>
<dbReference type="Pfam" id="PF00293">
    <property type="entry name" value="NUDIX"/>
    <property type="match status" value="1"/>
</dbReference>
<evidence type="ECO:0000256" key="6">
    <source>
        <dbReference type="RuleBase" id="RU003476"/>
    </source>
</evidence>
<evidence type="ECO:0000256" key="5">
    <source>
        <dbReference type="ARBA" id="ARBA00022842"/>
    </source>
</evidence>
<dbReference type="InterPro" id="IPR015797">
    <property type="entry name" value="NUDIX_hydrolase-like_dom_sf"/>
</dbReference>
<dbReference type="InterPro" id="IPR020084">
    <property type="entry name" value="NUDIX_hydrolase_CS"/>
</dbReference>
<keyword evidence="4 6" id="KW-0378">Hydrolase</keyword>
<evidence type="ECO:0000313" key="8">
    <source>
        <dbReference type="EMBL" id="QCY46703.1"/>
    </source>
</evidence>
<dbReference type="Proteomes" id="UP000307000">
    <property type="component" value="Chromosome"/>
</dbReference>
<reference evidence="8 9" key="1">
    <citation type="submission" date="2018-12" db="EMBL/GenBank/DDBJ databases">
        <title>Complete Genome Sequence of Glutamicibacter creatinolyticus strain LGCM259,isolated from an abscess of a 12-year-old mare in Italy.</title>
        <authorList>
            <person name="Santos R.G."/>
            <person name="Silva A.L."/>
            <person name="Seyffert N."/>
            <person name="Castro T.L.P."/>
            <person name="Attili A.R."/>
            <person name="Rifici C."/>
            <person name="Mazzullo G."/>
            <person name="Brenig B."/>
            <person name="Venanzi F."/>
            <person name="Azevedo V."/>
        </authorList>
    </citation>
    <scope>NUCLEOTIDE SEQUENCE [LARGE SCALE GENOMIC DNA]</scope>
    <source>
        <strain evidence="8 9">LGCM 259</strain>
    </source>
</reference>
<dbReference type="AlphaFoldDB" id="A0A5B7WUH6"/>
<dbReference type="GO" id="GO:0042262">
    <property type="term" value="P:DNA protection"/>
    <property type="evidence" value="ECO:0007669"/>
    <property type="project" value="TreeGrafter"/>
</dbReference>
<dbReference type="KEGG" id="gcr:GcLGCM259_0951"/>
<comment type="similarity">
    <text evidence="2 6">Belongs to the Nudix hydrolase family.</text>
</comment>
<evidence type="ECO:0000259" key="7">
    <source>
        <dbReference type="PROSITE" id="PS51462"/>
    </source>
</evidence>
<evidence type="ECO:0000256" key="3">
    <source>
        <dbReference type="ARBA" id="ARBA00022723"/>
    </source>
</evidence>